<name>A0A914XJM4_9BILA</name>
<keyword evidence="2" id="KW-1133">Transmembrane helix</keyword>
<feature type="chain" id="PRO_5037045837" evidence="3">
    <location>
        <begin position="28"/>
        <end position="445"/>
    </location>
</feature>
<evidence type="ECO:0000313" key="5">
    <source>
        <dbReference type="WBParaSite" id="PSAMB.scaffold8709size5897.g31690.t1"/>
    </source>
</evidence>
<dbReference type="Proteomes" id="UP000887566">
    <property type="component" value="Unplaced"/>
</dbReference>
<proteinExistence type="predicted"/>
<keyword evidence="2" id="KW-0472">Membrane</keyword>
<evidence type="ECO:0000256" key="2">
    <source>
        <dbReference type="SAM" id="Phobius"/>
    </source>
</evidence>
<reference evidence="5" key="1">
    <citation type="submission" date="2022-11" db="UniProtKB">
        <authorList>
            <consortium name="WormBaseParasite"/>
        </authorList>
    </citation>
    <scope>IDENTIFICATION</scope>
</reference>
<evidence type="ECO:0000313" key="4">
    <source>
        <dbReference type="Proteomes" id="UP000887566"/>
    </source>
</evidence>
<evidence type="ECO:0000256" key="3">
    <source>
        <dbReference type="SAM" id="SignalP"/>
    </source>
</evidence>
<organism evidence="4 5">
    <name type="scientific">Plectus sambesii</name>
    <dbReference type="NCBI Taxonomy" id="2011161"/>
    <lineage>
        <taxon>Eukaryota</taxon>
        <taxon>Metazoa</taxon>
        <taxon>Ecdysozoa</taxon>
        <taxon>Nematoda</taxon>
        <taxon>Chromadorea</taxon>
        <taxon>Plectida</taxon>
        <taxon>Plectina</taxon>
        <taxon>Plectoidea</taxon>
        <taxon>Plectidae</taxon>
        <taxon>Plectus</taxon>
    </lineage>
</organism>
<feature type="signal peptide" evidence="3">
    <location>
        <begin position="1"/>
        <end position="27"/>
    </location>
</feature>
<accession>A0A914XJM4</accession>
<keyword evidence="2" id="KW-0812">Transmembrane</keyword>
<dbReference type="WBParaSite" id="PSAMB.scaffold8709size5897.g31690.t1">
    <property type="protein sequence ID" value="PSAMB.scaffold8709size5897.g31690.t1"/>
    <property type="gene ID" value="PSAMB.scaffold8709size5897.g31690"/>
</dbReference>
<protein>
    <submittedName>
        <fullName evidence="5">Uncharacterized protein</fullName>
    </submittedName>
</protein>
<dbReference type="AlphaFoldDB" id="A0A914XJM4"/>
<keyword evidence="4" id="KW-1185">Reference proteome</keyword>
<feature type="region of interest" description="Disordered" evidence="1">
    <location>
        <begin position="204"/>
        <end position="251"/>
    </location>
</feature>
<evidence type="ECO:0000256" key="1">
    <source>
        <dbReference type="SAM" id="MobiDB-lite"/>
    </source>
</evidence>
<sequence>MYNSIASLIRIISIVKVLLLVCSLATSTPIRCHYGQSRENYCVTDNKFGWCASYLLNFRDRNNRTYNEVSEYSCESRNLFEHPFWCDQVRDHGAYLKAGTCRQHTFTIPNNGTVVSGIYCCCQKEFCNSAHAVHWHQTGFAPAAITDSPSTNIGKTGESYYSVAIMNGDTPTSTARPLTTSILSHELHKIINALATTVLSSATSNSSTQSTSTIQSTSSTLAPSSTPSTLAPSFAPSTASTSSTTTTPPMLLTTTENDIDASFPAISPTLLQAISSAGEIASNTLFKPNATIIPFPVPGPLPVDAATLATLTDRLPPFSVPKSSRDNQEGSARDNVSVWWFVGGGALLLALLLLSVTFMVVLCYWQGFLCFKPGFDVEHNPSYNSPPRVAKMLVTDIASCPTPRVWFNDDHQPSSISVSSIASSSGYTDRSIPLGSTFGTVKSML</sequence>
<feature type="transmembrane region" description="Helical" evidence="2">
    <location>
        <begin position="338"/>
        <end position="365"/>
    </location>
</feature>
<keyword evidence="3" id="KW-0732">Signal</keyword>